<evidence type="ECO:0000313" key="7">
    <source>
        <dbReference type="EMBL" id="KAF2967560.1"/>
    </source>
</evidence>
<evidence type="ECO:0000256" key="2">
    <source>
        <dbReference type="ARBA" id="ARBA00022692"/>
    </source>
</evidence>
<feature type="transmembrane region" description="Helical" evidence="5">
    <location>
        <begin position="342"/>
        <end position="360"/>
    </location>
</feature>
<feature type="transmembrane region" description="Helical" evidence="5">
    <location>
        <begin position="460"/>
        <end position="485"/>
    </location>
</feature>
<dbReference type="InterPro" id="IPR020846">
    <property type="entry name" value="MFS_dom"/>
</dbReference>
<dbReference type="PANTHER" id="PTHR23502:SF13">
    <property type="entry name" value="MULTIDRUG TRANSPORTER, PUTATIVE (AFU_ORTHOLOGUE AFUA_2G12550)-RELATED"/>
    <property type="match status" value="1"/>
</dbReference>
<accession>A0A7C8INE0</accession>
<sequence length="516" mass="56642">MSNLQSSSEASSTTQGVVIASEKAPIIPSDENLIAVATPPAHEEQRASGAEVEVINEITNPEVLALDFPTWKKWMILSVIFLVQTSMNFNTSLYANGQAGMAKAFNVSHQKTVTGAAIFLITWAPWSEELGRKFVLQGSLLLVNICCLPVALASPNGMTSIIVGRAFGGLFSAGGSVTLGMVADMFPAEEQEYPLAYIVLSSVGGSIIGPIIGGFVETYMSWQWTIWIQLIFGVVVQLLHLFLVPETRSTVRLDAHARFLRKSGIIPNASGPTEHKTWRQYVMPREVLTIWFRPFRMFITEPIVSVLSALSGFSDALIFMQIQSFGLVFKLWNFSVIETGLAFIPIGVAYIVAYLLFIPVIRRNRRLRQQKPASPCLPIGLIIFAWTSDPAVHWITPMIGCMFIGVANYTIYMATIDYMVAAYGPYSASATGGNGFARDFLAGVLTWFASPYYQAFRGEYSLQIANTVLACISTILVAATFVIYVKGPSMRRRSPFATSLARTLSRSTQPIFDGTI</sequence>
<dbReference type="Pfam" id="PF07690">
    <property type="entry name" value="MFS_1"/>
    <property type="match status" value="1"/>
</dbReference>
<feature type="domain" description="Major facilitator superfamily (MFS) profile" evidence="6">
    <location>
        <begin position="62"/>
        <end position="491"/>
    </location>
</feature>
<dbReference type="GO" id="GO:0005886">
    <property type="term" value="C:plasma membrane"/>
    <property type="evidence" value="ECO:0007669"/>
    <property type="project" value="TreeGrafter"/>
</dbReference>
<keyword evidence="2 5" id="KW-0812">Transmembrane</keyword>
<evidence type="ECO:0000259" key="6">
    <source>
        <dbReference type="PROSITE" id="PS50850"/>
    </source>
</evidence>
<dbReference type="Gene3D" id="1.20.1250.20">
    <property type="entry name" value="MFS general substrate transporter like domains"/>
    <property type="match status" value="1"/>
</dbReference>
<evidence type="ECO:0000256" key="4">
    <source>
        <dbReference type="ARBA" id="ARBA00023136"/>
    </source>
</evidence>
<comment type="subcellular location">
    <subcellularLocation>
        <location evidence="1">Membrane</location>
        <topology evidence="1">Multi-pass membrane protein</topology>
    </subcellularLocation>
</comment>
<keyword evidence="8" id="KW-1185">Reference proteome</keyword>
<name>A0A7C8INE0_9PEZI</name>
<dbReference type="InterPro" id="IPR011701">
    <property type="entry name" value="MFS"/>
</dbReference>
<gene>
    <name evidence="7" type="ORF">GQX73_g5963</name>
</gene>
<dbReference type="Proteomes" id="UP000481858">
    <property type="component" value="Unassembled WGS sequence"/>
</dbReference>
<evidence type="ECO:0000313" key="8">
    <source>
        <dbReference type="Proteomes" id="UP000481858"/>
    </source>
</evidence>
<dbReference type="EMBL" id="WUBL01000065">
    <property type="protein sequence ID" value="KAF2967560.1"/>
    <property type="molecule type" value="Genomic_DNA"/>
</dbReference>
<keyword evidence="3 5" id="KW-1133">Transmembrane helix</keyword>
<feature type="transmembrane region" description="Helical" evidence="5">
    <location>
        <begin position="134"/>
        <end position="154"/>
    </location>
</feature>
<feature type="transmembrane region" description="Helical" evidence="5">
    <location>
        <begin position="195"/>
        <end position="216"/>
    </location>
</feature>
<dbReference type="InterPro" id="IPR036259">
    <property type="entry name" value="MFS_trans_sf"/>
</dbReference>
<dbReference type="PROSITE" id="PS50850">
    <property type="entry name" value="MFS"/>
    <property type="match status" value="1"/>
</dbReference>
<dbReference type="InParanoid" id="A0A7C8INE0"/>
<evidence type="ECO:0000256" key="1">
    <source>
        <dbReference type="ARBA" id="ARBA00004141"/>
    </source>
</evidence>
<evidence type="ECO:0000256" key="3">
    <source>
        <dbReference type="ARBA" id="ARBA00022989"/>
    </source>
</evidence>
<feature type="transmembrane region" description="Helical" evidence="5">
    <location>
        <begin position="222"/>
        <end position="243"/>
    </location>
</feature>
<organism evidence="7 8">
    <name type="scientific">Xylaria multiplex</name>
    <dbReference type="NCBI Taxonomy" id="323545"/>
    <lineage>
        <taxon>Eukaryota</taxon>
        <taxon>Fungi</taxon>
        <taxon>Dikarya</taxon>
        <taxon>Ascomycota</taxon>
        <taxon>Pezizomycotina</taxon>
        <taxon>Sordariomycetes</taxon>
        <taxon>Xylariomycetidae</taxon>
        <taxon>Xylariales</taxon>
        <taxon>Xylariaceae</taxon>
        <taxon>Xylaria</taxon>
    </lineage>
</organism>
<dbReference type="GO" id="GO:0022857">
    <property type="term" value="F:transmembrane transporter activity"/>
    <property type="evidence" value="ECO:0007669"/>
    <property type="project" value="InterPro"/>
</dbReference>
<feature type="transmembrane region" description="Helical" evidence="5">
    <location>
        <begin position="160"/>
        <end position="183"/>
    </location>
</feature>
<evidence type="ECO:0000256" key="5">
    <source>
        <dbReference type="SAM" id="Phobius"/>
    </source>
</evidence>
<dbReference type="OrthoDB" id="5376138at2759"/>
<dbReference type="AlphaFoldDB" id="A0A7C8INE0"/>
<reference evidence="7 8" key="1">
    <citation type="submission" date="2019-12" db="EMBL/GenBank/DDBJ databases">
        <title>Draft genome sequence of the ascomycete Xylaria multiplex DSM 110363.</title>
        <authorList>
            <person name="Buettner E."/>
            <person name="Kellner H."/>
        </authorList>
    </citation>
    <scope>NUCLEOTIDE SEQUENCE [LARGE SCALE GENOMIC DNA]</scope>
    <source>
        <strain evidence="7 8">DSM 110363</strain>
    </source>
</reference>
<protein>
    <recommendedName>
        <fullName evidence="6">Major facilitator superfamily (MFS) profile domain-containing protein</fullName>
    </recommendedName>
</protein>
<comment type="caution">
    <text evidence="7">The sequence shown here is derived from an EMBL/GenBank/DDBJ whole genome shotgun (WGS) entry which is preliminary data.</text>
</comment>
<dbReference type="PANTHER" id="PTHR23502">
    <property type="entry name" value="MAJOR FACILITATOR SUPERFAMILY"/>
    <property type="match status" value="1"/>
</dbReference>
<proteinExistence type="predicted"/>
<feature type="transmembrane region" description="Helical" evidence="5">
    <location>
        <begin position="303"/>
        <end position="322"/>
    </location>
</feature>
<dbReference type="SUPFAM" id="SSF103473">
    <property type="entry name" value="MFS general substrate transporter"/>
    <property type="match status" value="1"/>
</dbReference>
<keyword evidence="4 5" id="KW-0472">Membrane</keyword>
<feature type="transmembrane region" description="Helical" evidence="5">
    <location>
        <begin position="394"/>
        <end position="415"/>
    </location>
</feature>